<evidence type="ECO:0000313" key="2">
    <source>
        <dbReference type="Proteomes" id="UP000199532"/>
    </source>
</evidence>
<dbReference type="EMBL" id="FNXY01000008">
    <property type="protein sequence ID" value="SEJ48075.1"/>
    <property type="molecule type" value="Genomic_DNA"/>
</dbReference>
<dbReference type="Proteomes" id="UP000199532">
    <property type="component" value="Unassembled WGS sequence"/>
</dbReference>
<accession>A0A1H6ZGW2</accession>
<reference evidence="1 2" key="1">
    <citation type="submission" date="2016-10" db="EMBL/GenBank/DDBJ databases">
        <authorList>
            <person name="de Groot N.N."/>
        </authorList>
    </citation>
    <scope>NUCLEOTIDE SEQUENCE [LARGE SCALE GENOMIC DNA]</scope>
    <source>
        <strain evidence="1 2">DSM 19938</strain>
    </source>
</reference>
<keyword evidence="1" id="KW-0808">Transferase</keyword>
<dbReference type="AlphaFoldDB" id="A0A1H6ZGW2"/>
<name>A0A1H6ZGW2_9BACT</name>
<organism evidence="1 2">
    <name type="scientific">Dyadobacter koreensis</name>
    <dbReference type="NCBI Taxonomy" id="408657"/>
    <lineage>
        <taxon>Bacteria</taxon>
        <taxon>Pseudomonadati</taxon>
        <taxon>Bacteroidota</taxon>
        <taxon>Cytophagia</taxon>
        <taxon>Cytophagales</taxon>
        <taxon>Spirosomataceae</taxon>
        <taxon>Dyadobacter</taxon>
    </lineage>
</organism>
<dbReference type="CDD" id="cd04950">
    <property type="entry name" value="GT4_TuaH-like"/>
    <property type="match status" value="1"/>
</dbReference>
<dbReference type="Gene3D" id="3.40.50.2000">
    <property type="entry name" value="Glycogen Phosphorylase B"/>
    <property type="match status" value="1"/>
</dbReference>
<gene>
    <name evidence="1" type="ORF">SAMN04487995_4913</name>
</gene>
<dbReference type="SUPFAM" id="SSF53756">
    <property type="entry name" value="UDP-Glycosyltransferase/glycogen phosphorylase"/>
    <property type="match status" value="1"/>
</dbReference>
<proteinExistence type="predicted"/>
<dbReference type="Pfam" id="PF13692">
    <property type="entry name" value="Glyco_trans_1_4"/>
    <property type="match status" value="1"/>
</dbReference>
<protein>
    <submittedName>
        <fullName evidence="1">Glycosyl transferases group 1</fullName>
    </submittedName>
</protein>
<sequence>MIQLPKNLLCFSHLRWDFVYQRPQHLMTRFSEFSAVYYLEEPIFSEIDNAFLTFSQRLPNLWVCVPHLPHHLSKTEINKQLKSLLNIFFINKDTQDFTFWYYTPMALEFSFKFIPGLTVYDCMDELSAFKFAPEELKDLEKRLFNKADIVFTGGQSLYEAKKHQHYNIHPFQSSIDKTHFEKARNNKSEPDDQSGIKGVKLGFYGVIDERFDIDLIRGIADAHPDWQIILIGPIVKIDPATLPKNENIHYLGSKKYEELPLYLSGWNVALVPFLLNESTRFISPTKTPEYLAGGKPVVSSAIKDVVNPYAKNKLVKIGVDSIDFVTAVEELLQSPDDSVWLAQVDNFLADYSWDNTFQSMRELMESTMKNRNTTVSVVSE</sequence>
<dbReference type="GO" id="GO:0016740">
    <property type="term" value="F:transferase activity"/>
    <property type="evidence" value="ECO:0007669"/>
    <property type="project" value="UniProtKB-KW"/>
</dbReference>
<keyword evidence="2" id="KW-1185">Reference proteome</keyword>
<evidence type="ECO:0000313" key="1">
    <source>
        <dbReference type="EMBL" id="SEJ48075.1"/>
    </source>
</evidence>
<dbReference type="STRING" id="408657.SAMN04487995_4913"/>